<dbReference type="AlphaFoldDB" id="A0A3M7PCZ1"/>
<proteinExistence type="predicted"/>
<protein>
    <submittedName>
        <fullName evidence="1">Uncharacterized protein</fullName>
    </submittedName>
</protein>
<sequence length="87" mass="10468">IILIVNSQRQIEIQDLEPYLGQDKFKPIFDVPYIIKSQTISGNYVLTDLKEDELKDSFPRWRLKLIEQFDKNKIIDYPHYIDKIEKI</sequence>
<gene>
    <name evidence="1" type="ORF">BpHYR1_047284</name>
</gene>
<dbReference type="Proteomes" id="UP000276133">
    <property type="component" value="Unassembled WGS sequence"/>
</dbReference>
<evidence type="ECO:0000313" key="1">
    <source>
        <dbReference type="EMBL" id="RMZ96630.1"/>
    </source>
</evidence>
<feature type="non-terminal residue" evidence="1">
    <location>
        <position position="1"/>
    </location>
</feature>
<comment type="caution">
    <text evidence="1">The sequence shown here is derived from an EMBL/GenBank/DDBJ whole genome shotgun (WGS) entry which is preliminary data.</text>
</comment>
<organism evidence="1 2">
    <name type="scientific">Brachionus plicatilis</name>
    <name type="common">Marine rotifer</name>
    <name type="synonym">Brachionus muelleri</name>
    <dbReference type="NCBI Taxonomy" id="10195"/>
    <lineage>
        <taxon>Eukaryota</taxon>
        <taxon>Metazoa</taxon>
        <taxon>Spiralia</taxon>
        <taxon>Gnathifera</taxon>
        <taxon>Rotifera</taxon>
        <taxon>Eurotatoria</taxon>
        <taxon>Monogononta</taxon>
        <taxon>Pseudotrocha</taxon>
        <taxon>Ploima</taxon>
        <taxon>Brachionidae</taxon>
        <taxon>Brachionus</taxon>
    </lineage>
</organism>
<accession>A0A3M7PCZ1</accession>
<name>A0A3M7PCZ1_BRAPC</name>
<keyword evidence="2" id="KW-1185">Reference proteome</keyword>
<evidence type="ECO:0000313" key="2">
    <source>
        <dbReference type="Proteomes" id="UP000276133"/>
    </source>
</evidence>
<reference evidence="1 2" key="1">
    <citation type="journal article" date="2018" name="Sci. Rep.">
        <title>Genomic signatures of local adaptation to the degree of environmental predictability in rotifers.</title>
        <authorList>
            <person name="Franch-Gras L."/>
            <person name="Hahn C."/>
            <person name="Garcia-Roger E.M."/>
            <person name="Carmona M.J."/>
            <person name="Serra M."/>
            <person name="Gomez A."/>
        </authorList>
    </citation>
    <scope>NUCLEOTIDE SEQUENCE [LARGE SCALE GENOMIC DNA]</scope>
    <source>
        <strain evidence="1">HYR1</strain>
    </source>
</reference>
<dbReference type="EMBL" id="REGN01012009">
    <property type="protein sequence ID" value="RMZ96630.1"/>
    <property type="molecule type" value="Genomic_DNA"/>
</dbReference>